<dbReference type="eggNOG" id="arCOG11677">
    <property type="taxonomic scope" value="Archaea"/>
</dbReference>
<evidence type="ECO:0000313" key="1">
    <source>
        <dbReference type="EMBL" id="AFD00755.1"/>
    </source>
</evidence>
<protein>
    <submittedName>
        <fullName evidence="1">Uncharacterized protein</fullName>
    </submittedName>
</protein>
<gene>
    <name evidence="1" type="ordered locus">Mtc_2015</name>
</gene>
<proteinExistence type="predicted"/>
<dbReference type="EMBL" id="CP003243">
    <property type="protein sequence ID" value="AFD00755.1"/>
    <property type="molecule type" value="Genomic_DNA"/>
</dbReference>
<accession>H8I6A8</accession>
<sequence length="65" mass="7426">MSKADIPEKLHKEVKKFAVEHDMSIKDAYVHLLEYALEQRYDKAALKKILKERGPSGQDDIIVGS</sequence>
<dbReference type="OrthoDB" id="145916at2157"/>
<dbReference type="HOGENOM" id="CLU_2839368_0_0_2"/>
<dbReference type="AlphaFoldDB" id="H8I6A8"/>
<dbReference type="SUPFAM" id="SSF47598">
    <property type="entry name" value="Ribbon-helix-helix"/>
    <property type="match status" value="1"/>
</dbReference>
<dbReference type="Proteomes" id="UP000005233">
    <property type="component" value="Chromosome"/>
</dbReference>
<dbReference type="RefSeq" id="WP_014406586.1">
    <property type="nucleotide sequence ID" value="NC_017034.1"/>
</dbReference>
<name>H8I6A8_METCZ</name>
<dbReference type="GeneID" id="11972169"/>
<dbReference type="STRING" id="1041930.Mtc_2015"/>
<reference evidence="1 2" key="1">
    <citation type="journal article" date="2012" name="J. Bacteriol.">
        <title>Complete genome sequence of a thermophilic methanogen, Methanocella conradii HZ254, isolated from Chinese rice field soil.</title>
        <authorList>
            <person name="Lu Z."/>
            <person name="Lu Y."/>
        </authorList>
    </citation>
    <scope>NUCLEOTIDE SEQUENCE [LARGE SCALE GENOMIC DNA]</scope>
    <source>
        <strain evidence="2">DSM 24694 / JCM 17849 / CGMCC 1.5162 / HZ254</strain>
    </source>
</reference>
<dbReference type="KEGG" id="mez:Mtc_2015"/>
<dbReference type="InterPro" id="IPR010985">
    <property type="entry name" value="Ribbon_hlx_hlx"/>
</dbReference>
<dbReference type="GO" id="GO:0006355">
    <property type="term" value="P:regulation of DNA-templated transcription"/>
    <property type="evidence" value="ECO:0007669"/>
    <property type="project" value="InterPro"/>
</dbReference>
<keyword evidence="2" id="KW-1185">Reference proteome</keyword>
<organism evidence="1 2">
    <name type="scientific">Methanocella conradii (strain DSM 24694 / JCM 17849 / CGMCC 1.5162 / HZ254)</name>
    <dbReference type="NCBI Taxonomy" id="1041930"/>
    <lineage>
        <taxon>Archaea</taxon>
        <taxon>Methanobacteriati</taxon>
        <taxon>Methanobacteriota</taxon>
        <taxon>Stenosarchaea group</taxon>
        <taxon>Methanomicrobia</taxon>
        <taxon>Methanocellales</taxon>
        <taxon>Methanocellaceae</taxon>
        <taxon>Methanocella</taxon>
    </lineage>
</organism>
<evidence type="ECO:0000313" key="2">
    <source>
        <dbReference type="Proteomes" id="UP000005233"/>
    </source>
</evidence>